<protein>
    <submittedName>
        <fullName evidence="3">Uncharacterized protein</fullName>
    </submittedName>
</protein>
<dbReference type="AlphaFoldDB" id="U4LAE4"/>
<dbReference type="Proteomes" id="UP000018144">
    <property type="component" value="Unassembled WGS sequence"/>
</dbReference>
<evidence type="ECO:0000256" key="2">
    <source>
        <dbReference type="SAM" id="Phobius"/>
    </source>
</evidence>
<organism evidence="3 4">
    <name type="scientific">Pyronema omphalodes (strain CBS 100304)</name>
    <name type="common">Pyronema confluens</name>
    <dbReference type="NCBI Taxonomy" id="1076935"/>
    <lineage>
        <taxon>Eukaryota</taxon>
        <taxon>Fungi</taxon>
        <taxon>Dikarya</taxon>
        <taxon>Ascomycota</taxon>
        <taxon>Pezizomycotina</taxon>
        <taxon>Pezizomycetes</taxon>
        <taxon>Pezizales</taxon>
        <taxon>Pyronemataceae</taxon>
        <taxon>Pyronema</taxon>
    </lineage>
</organism>
<accession>U4LAE4</accession>
<evidence type="ECO:0000313" key="4">
    <source>
        <dbReference type="Proteomes" id="UP000018144"/>
    </source>
</evidence>
<feature type="transmembrane region" description="Helical" evidence="2">
    <location>
        <begin position="107"/>
        <end position="130"/>
    </location>
</feature>
<keyword evidence="2" id="KW-1133">Transmembrane helix</keyword>
<sequence length="134" mass="14628">MTSTHPVQDQAGLEVAPPPYDGTYSNLELQPLGLSLPERYHNSRNANFHTDPEVLIGTYPESGSQPQPQPQRFIKQAQPKPTRAAIAESAASMAQLKKRQRKGKIQTIFCLLLMVGFLVVGGIIAGVLSYNANN</sequence>
<keyword evidence="2" id="KW-0812">Transmembrane</keyword>
<proteinExistence type="predicted"/>
<gene>
    <name evidence="3" type="ORF">PCON_01417</name>
</gene>
<dbReference type="EMBL" id="HF936136">
    <property type="protein sequence ID" value="CCX15142.1"/>
    <property type="molecule type" value="Genomic_DNA"/>
</dbReference>
<keyword evidence="4" id="KW-1185">Reference proteome</keyword>
<keyword evidence="2" id="KW-0472">Membrane</keyword>
<name>U4LAE4_PYROM</name>
<evidence type="ECO:0000256" key="1">
    <source>
        <dbReference type="SAM" id="MobiDB-lite"/>
    </source>
</evidence>
<feature type="region of interest" description="Disordered" evidence="1">
    <location>
        <begin position="1"/>
        <end position="20"/>
    </location>
</feature>
<reference evidence="3 4" key="1">
    <citation type="journal article" date="2013" name="PLoS Genet.">
        <title>The genome and development-dependent transcriptomes of Pyronema confluens: a window into fungal evolution.</title>
        <authorList>
            <person name="Traeger S."/>
            <person name="Altegoer F."/>
            <person name="Freitag M."/>
            <person name="Gabaldon T."/>
            <person name="Kempken F."/>
            <person name="Kumar A."/>
            <person name="Marcet-Houben M."/>
            <person name="Poggeler S."/>
            <person name="Stajich J.E."/>
            <person name="Nowrousian M."/>
        </authorList>
    </citation>
    <scope>NUCLEOTIDE SEQUENCE [LARGE SCALE GENOMIC DNA]</scope>
    <source>
        <strain evidence="4">CBS 100304</strain>
        <tissue evidence="3">Vegetative mycelium</tissue>
    </source>
</reference>
<evidence type="ECO:0000313" key="3">
    <source>
        <dbReference type="EMBL" id="CCX15142.1"/>
    </source>
</evidence>